<keyword evidence="3" id="KW-0805">Transcription regulation</keyword>
<dbReference type="InterPro" id="IPR000835">
    <property type="entry name" value="HTH_MarR-typ"/>
</dbReference>
<dbReference type="PANTHER" id="PTHR42756:SF1">
    <property type="entry name" value="TRANSCRIPTIONAL REPRESSOR OF EMRAB OPERON"/>
    <property type="match status" value="1"/>
</dbReference>
<comment type="caution">
    <text evidence="10">The sequence shown here is derived from an EMBL/GenBank/DDBJ whole genome shotgun (WGS) entry which is preliminary data.</text>
</comment>
<evidence type="ECO:0000256" key="2">
    <source>
        <dbReference type="ARBA" id="ARBA00022490"/>
    </source>
</evidence>
<dbReference type="AlphaFoldDB" id="A0A1T2X3Y0"/>
<dbReference type="GO" id="GO:0003700">
    <property type="term" value="F:DNA-binding transcription factor activity"/>
    <property type="evidence" value="ECO:0007669"/>
    <property type="project" value="InterPro"/>
</dbReference>
<keyword evidence="4" id="KW-0238">DNA-binding</keyword>
<evidence type="ECO:0000256" key="3">
    <source>
        <dbReference type="ARBA" id="ARBA00023015"/>
    </source>
</evidence>
<dbReference type="STRING" id="1324314.BVG16_22840"/>
<dbReference type="FunFam" id="1.10.10.10:FF:000163">
    <property type="entry name" value="MarR family transcriptional regulator"/>
    <property type="match status" value="1"/>
</dbReference>
<organism evidence="10 11">
    <name type="scientific">Paenibacillus selenitireducens</name>
    <dbReference type="NCBI Taxonomy" id="1324314"/>
    <lineage>
        <taxon>Bacteria</taxon>
        <taxon>Bacillati</taxon>
        <taxon>Bacillota</taxon>
        <taxon>Bacilli</taxon>
        <taxon>Bacillales</taxon>
        <taxon>Paenibacillaceae</taxon>
        <taxon>Paenibacillus</taxon>
    </lineage>
</organism>
<dbReference type="InterPro" id="IPR036390">
    <property type="entry name" value="WH_DNA-bd_sf"/>
</dbReference>
<name>A0A1T2X3Y0_9BACL</name>
<dbReference type="OrthoDB" id="9806864at2"/>
<dbReference type="PANTHER" id="PTHR42756">
    <property type="entry name" value="TRANSCRIPTIONAL REGULATOR, MARR"/>
    <property type="match status" value="1"/>
</dbReference>
<keyword evidence="2" id="KW-0963">Cytoplasm</keyword>
<evidence type="ECO:0000256" key="1">
    <source>
        <dbReference type="ARBA" id="ARBA00004496"/>
    </source>
</evidence>
<dbReference type="RefSeq" id="WP_078501518.1">
    <property type="nucleotide sequence ID" value="NZ_MSZX01000010.1"/>
</dbReference>
<dbReference type="GO" id="GO:0003677">
    <property type="term" value="F:DNA binding"/>
    <property type="evidence" value="ECO:0007669"/>
    <property type="project" value="UniProtKB-KW"/>
</dbReference>
<dbReference type="EMBL" id="MSZX01000010">
    <property type="protein sequence ID" value="OPA74604.1"/>
    <property type="molecule type" value="Genomic_DNA"/>
</dbReference>
<dbReference type="InterPro" id="IPR036388">
    <property type="entry name" value="WH-like_DNA-bd_sf"/>
</dbReference>
<comment type="similarity">
    <text evidence="6">Belongs to the SarZ family.</text>
</comment>
<keyword evidence="5" id="KW-0804">Transcription</keyword>
<dbReference type="Proteomes" id="UP000190188">
    <property type="component" value="Unassembled WGS sequence"/>
</dbReference>
<dbReference type="SMART" id="SM00347">
    <property type="entry name" value="HTH_MARR"/>
    <property type="match status" value="1"/>
</dbReference>
<dbReference type="PROSITE" id="PS50995">
    <property type="entry name" value="HTH_MARR_2"/>
    <property type="match status" value="1"/>
</dbReference>
<evidence type="ECO:0000256" key="6">
    <source>
        <dbReference type="ARBA" id="ARBA00046337"/>
    </source>
</evidence>
<dbReference type="GO" id="GO:0005737">
    <property type="term" value="C:cytoplasm"/>
    <property type="evidence" value="ECO:0007669"/>
    <property type="project" value="UniProtKB-SubCell"/>
</dbReference>
<dbReference type="Pfam" id="PF22381">
    <property type="entry name" value="Staph_reg_Sar_Rot"/>
    <property type="match status" value="1"/>
</dbReference>
<reference evidence="10 11" key="1">
    <citation type="submission" date="2017-01" db="EMBL/GenBank/DDBJ databases">
        <title>Genome analysis of Paenibacillus selenitrireducens ES3-24.</title>
        <authorList>
            <person name="Xu D."/>
            <person name="Yao R."/>
            <person name="Zheng S."/>
        </authorList>
    </citation>
    <scope>NUCLEOTIDE SEQUENCE [LARGE SCALE GENOMIC DNA]</scope>
    <source>
        <strain evidence="10 11">ES3-24</strain>
    </source>
</reference>
<evidence type="ECO:0000256" key="8">
    <source>
        <dbReference type="ARBA" id="ARBA00047207"/>
    </source>
</evidence>
<gene>
    <name evidence="10" type="ORF">BVG16_22840</name>
</gene>
<proteinExistence type="inferred from homology"/>
<dbReference type="PRINTS" id="PR00598">
    <property type="entry name" value="HTHMARR"/>
</dbReference>
<comment type="subcellular location">
    <subcellularLocation>
        <location evidence="1">Cytoplasm</location>
    </subcellularLocation>
</comment>
<evidence type="ECO:0000313" key="10">
    <source>
        <dbReference type="EMBL" id="OPA74604.1"/>
    </source>
</evidence>
<dbReference type="InterPro" id="IPR055166">
    <property type="entry name" value="Transc_reg_Sar_Rot_HTH"/>
</dbReference>
<accession>A0A1T2X3Y0</accession>
<dbReference type="Gene3D" id="1.10.10.10">
    <property type="entry name" value="Winged helix-like DNA-binding domain superfamily/Winged helix DNA-binding domain"/>
    <property type="match status" value="1"/>
</dbReference>
<evidence type="ECO:0000256" key="7">
    <source>
        <dbReference type="ARBA" id="ARBA00047188"/>
    </source>
</evidence>
<evidence type="ECO:0000256" key="5">
    <source>
        <dbReference type="ARBA" id="ARBA00023163"/>
    </source>
</evidence>
<feature type="domain" description="HTH marR-type" evidence="9">
    <location>
        <begin position="12"/>
        <end position="149"/>
    </location>
</feature>
<keyword evidence="11" id="KW-1185">Reference proteome</keyword>
<dbReference type="SUPFAM" id="SSF46785">
    <property type="entry name" value="Winged helix' DNA-binding domain"/>
    <property type="match status" value="1"/>
</dbReference>
<protein>
    <recommendedName>
        <fullName evidence="7">HTH-type transcriptional regulator SarZ</fullName>
    </recommendedName>
    <alternativeName>
        <fullName evidence="8">Staphylococcal accessory regulator Z</fullName>
    </alternativeName>
</protein>
<sequence>MEQLSDHYLRLDQQLCFALYTCEKEMTKLYRPLLEDLGLTYTQYITMLALWEKDEISVKTLGQKLFLDSGTLTPLLKRLEASGLLRRERDAQDERVVIVRLTEQGIAMKQQACAIPLQIVHRTQLSPEELIKLRDELTQLTNILNQYTEEES</sequence>
<evidence type="ECO:0000259" key="9">
    <source>
        <dbReference type="PROSITE" id="PS50995"/>
    </source>
</evidence>
<evidence type="ECO:0000313" key="11">
    <source>
        <dbReference type="Proteomes" id="UP000190188"/>
    </source>
</evidence>
<evidence type="ECO:0000256" key="4">
    <source>
        <dbReference type="ARBA" id="ARBA00023125"/>
    </source>
</evidence>